<name>A0A7G6RJB4_RHILV</name>
<dbReference type="AlphaFoldDB" id="A0A7G6RJB4"/>
<gene>
    <name evidence="2" type="ORF">HB770_11150</name>
</gene>
<dbReference type="RefSeq" id="WP_094230984.1">
    <property type="nucleotide sequence ID" value="NZ_SJLV01000013.1"/>
</dbReference>
<evidence type="ECO:0000313" key="2">
    <source>
        <dbReference type="EMBL" id="QND42346.1"/>
    </source>
</evidence>
<reference evidence="3" key="1">
    <citation type="journal article" date="2020" name="Mol. Plant Microbe">
        <title>Rhizobial microsymbionts of the narrowly endemic Oxytropis species growing in Kamchatka are characterized by significant genetic diversity and possess a set of genes that are associated with T3SS and T6SS secretion systems and can affect the development of symbiosis.</title>
        <authorList>
            <person name="Safronova V."/>
            <person name="Guro P."/>
            <person name="Sazanova A."/>
            <person name="Kuznetsova I."/>
            <person name="Belimov A."/>
            <person name="Yakubov V."/>
            <person name="Chirak E."/>
            <person name="Afonin A."/>
            <person name="Gogolev Y."/>
            <person name="Andronov E."/>
            <person name="Tikhonovich I."/>
        </authorList>
    </citation>
    <scope>NUCLEOTIDE SEQUENCE [LARGE SCALE GENOMIC DNA]</scope>
    <source>
        <strain evidence="3">RCAM0610</strain>
    </source>
</reference>
<dbReference type="Proteomes" id="UP000515518">
    <property type="component" value="Chromosome"/>
</dbReference>
<proteinExistence type="predicted"/>
<organism evidence="2 3">
    <name type="scientific">Rhizobium leguminosarum bv. viciae</name>
    <dbReference type="NCBI Taxonomy" id="387"/>
    <lineage>
        <taxon>Bacteria</taxon>
        <taxon>Pseudomonadati</taxon>
        <taxon>Pseudomonadota</taxon>
        <taxon>Alphaproteobacteria</taxon>
        <taxon>Hyphomicrobiales</taxon>
        <taxon>Rhizobiaceae</taxon>
        <taxon>Rhizobium/Agrobacterium group</taxon>
        <taxon>Rhizobium</taxon>
    </lineage>
</organism>
<evidence type="ECO:0000259" key="1">
    <source>
        <dbReference type="Pfam" id="PF22262"/>
    </source>
</evidence>
<dbReference type="InterPro" id="IPR053802">
    <property type="entry name" value="DUF6950"/>
</dbReference>
<evidence type="ECO:0000313" key="3">
    <source>
        <dbReference type="Proteomes" id="UP000515518"/>
    </source>
</evidence>
<protein>
    <recommendedName>
        <fullName evidence="1">DUF6950 domain-containing protein</fullName>
    </recommendedName>
</protein>
<dbReference type="Pfam" id="PF22262">
    <property type="entry name" value="DUF6950"/>
    <property type="match status" value="1"/>
</dbReference>
<accession>A0A7G6RJB4</accession>
<feature type="domain" description="DUF6950" evidence="1">
    <location>
        <begin position="12"/>
        <end position="135"/>
    </location>
</feature>
<dbReference type="EMBL" id="CP050549">
    <property type="protein sequence ID" value="QND42346.1"/>
    <property type="molecule type" value="Genomic_DNA"/>
</dbReference>
<sequence length="138" mass="15022">MDIHHFLALPHRFRWGGVGGDDCMTFPASWALRCAGIDPAEDLRGTYRTREEAHAIIANHGGELAFMDSHLAKIGAKRVQHPETGDIGLIKAMTGETAADQVETQIGAIRFGPLWTCIHPAGIRATPAEFIAAWRLPA</sequence>